<proteinExistence type="predicted"/>
<accession>A0AA48KZ49</accession>
<dbReference type="RefSeq" id="XP_060455345.1">
    <property type="nucleotide sequence ID" value="XM_060598563.1"/>
</dbReference>
<feature type="region of interest" description="Disordered" evidence="1">
    <location>
        <begin position="262"/>
        <end position="289"/>
    </location>
</feature>
<keyword evidence="3" id="KW-1185">Reference proteome</keyword>
<name>A0AA48KZ49_9TREE</name>
<protein>
    <submittedName>
        <fullName evidence="2">Uncharacterized protein</fullName>
    </submittedName>
</protein>
<dbReference type="GeneID" id="85493950"/>
<dbReference type="EMBL" id="AP028214">
    <property type="protein sequence ID" value="BEI90079.1"/>
    <property type="molecule type" value="Genomic_DNA"/>
</dbReference>
<evidence type="ECO:0000256" key="1">
    <source>
        <dbReference type="SAM" id="MobiDB-lite"/>
    </source>
</evidence>
<evidence type="ECO:0000313" key="3">
    <source>
        <dbReference type="Proteomes" id="UP001233271"/>
    </source>
</evidence>
<gene>
    <name evidence="2" type="ORF">CcaverHIS019_0301490</name>
</gene>
<dbReference type="KEGG" id="ccac:CcaHIS019_0301490"/>
<organism evidence="2 3">
    <name type="scientific">Cutaneotrichosporon cavernicola</name>
    <dbReference type="NCBI Taxonomy" id="279322"/>
    <lineage>
        <taxon>Eukaryota</taxon>
        <taxon>Fungi</taxon>
        <taxon>Dikarya</taxon>
        <taxon>Basidiomycota</taxon>
        <taxon>Agaricomycotina</taxon>
        <taxon>Tremellomycetes</taxon>
        <taxon>Trichosporonales</taxon>
        <taxon>Trichosporonaceae</taxon>
        <taxon>Cutaneotrichosporon</taxon>
    </lineage>
</organism>
<evidence type="ECO:0000313" key="2">
    <source>
        <dbReference type="EMBL" id="BEI90079.1"/>
    </source>
</evidence>
<reference evidence="2" key="1">
    <citation type="journal article" date="2023" name="BMC Genomics">
        <title>Chromosome-level genome assemblies of Cutaneotrichosporon spp. (Trichosporonales, Basidiomycota) reveal imbalanced evolution between nucleotide sequences and chromosome synteny.</title>
        <authorList>
            <person name="Kobayashi Y."/>
            <person name="Kayamori A."/>
            <person name="Aoki K."/>
            <person name="Shiwa Y."/>
            <person name="Matsutani M."/>
            <person name="Fujita N."/>
            <person name="Sugita T."/>
            <person name="Iwasaki W."/>
            <person name="Tanaka N."/>
            <person name="Takashima M."/>
        </authorList>
    </citation>
    <scope>NUCLEOTIDE SEQUENCE</scope>
    <source>
        <strain evidence="2">HIS019</strain>
    </source>
</reference>
<dbReference type="Proteomes" id="UP001233271">
    <property type="component" value="Chromosome 3"/>
</dbReference>
<dbReference type="AlphaFoldDB" id="A0AA48KZ49"/>
<sequence>MGDRPPHTTVDAYRTIPLLTGPENFQQWQESVDAFARCKNLIRIFKGTDTEPFRRPIPPHVAAGTPEYLSIRPSTDRAGDNPPIGALQTVTFPAAHGPALDDDDMAKWESWQARENPAHAAIMETISANLRSTIHNAWSAFDCLATLQSKFITTSGSHKRAAKAKEMRSHLETFRYYLHQSELVGVPWTDFDRSDVFLNSLPDDMTELIHLKWDTACVSVGREEDFEILMTTYSSFTEQRRLRWEASEGVAAAPGILKPARKNAEASGLGRRPNIYSRDSRPNAGCRTQTNNTPPDAVCTHCERPYHTKDACFEHDAGLPSASERRRRIAAACKAKSLTPRNLNSPPRPDMKNIAAATTDYTSDVTHRPCRGHNALNTDAVPNERSASWCSVSLVERVLRWGCGVK</sequence>